<keyword evidence="12" id="KW-0675">Receptor</keyword>
<dbReference type="Gene3D" id="1.10.510.10">
    <property type="entry name" value="Transferase(Phosphotransferase) domain 1"/>
    <property type="match status" value="1"/>
</dbReference>
<dbReference type="CDD" id="cd14066">
    <property type="entry name" value="STKc_IRAK"/>
    <property type="match status" value="1"/>
</dbReference>
<sequence length="611" mass="68386">MTLLFELACAAQPYDDPPYNICSTDTNYSAGDTTFQENLASLLDLLPSNASVSKLYNTSIGNDPDRVYALYMCLDYVSNDSCHKCISTAQLDISNLCPTSKEAVVWEETCQLRYSNDNFFGRLNVTDENILQVNKQNISDPEKFKSLVNRTLSELAKQCTTDLSKGDCDKCLQRATKDVLREYFFAMGARLLSRSCYLRYELYSFYKNETEASNGGKKIWLIAILSSVSACLAVILFGCCIFLAMKKRYRKDNSEILGSSTLVHENQFLRRNDPKVQEYPNISFASIRAATTDFSDSNKLGEGGFGPVYKGIMSDGKEVAIKRLSCCSEQGSEEFTTEVQLIMNLQHINLVRLLGYCVDGEEKLLVYEYMPNSSLDVILFDSMKRAQLNWTRRINIISGIARGILYLHEDSRLRIIHRDLKASNVLLDNEMNPKISDFGMARILARSEGQASTNQIAGTYGYMAPEYAMEGLYSVKSDVFSFGVLLLEIISGRKNADFNLIKRARSLPAYAWTLWNEGKGMELMDPLLVGLCNNADEFLRYLHVGLLCVQEDACDRPTMSSALVMLKSETVSLTQPGKPAFSVGTFSDLHNKAGAVSSLYNELTISNVAPR</sequence>
<dbReference type="PANTHER" id="PTHR27002">
    <property type="entry name" value="RECEPTOR-LIKE SERINE/THREONINE-PROTEIN KINASE SD1-8"/>
    <property type="match status" value="1"/>
</dbReference>
<dbReference type="PROSITE" id="PS00108">
    <property type="entry name" value="PROTEIN_KINASE_ST"/>
    <property type="match status" value="1"/>
</dbReference>
<feature type="domain" description="Gnk2-homologous" evidence="16">
    <location>
        <begin position="16"/>
        <end position="119"/>
    </location>
</feature>
<evidence type="ECO:0000256" key="3">
    <source>
        <dbReference type="ARBA" id="ARBA00022679"/>
    </source>
</evidence>
<feature type="domain" description="Protein kinase" evidence="15">
    <location>
        <begin position="294"/>
        <end position="571"/>
    </location>
</feature>
<dbReference type="InterPro" id="IPR002902">
    <property type="entry name" value="GNK2"/>
</dbReference>
<keyword evidence="4 14" id="KW-0812">Transmembrane</keyword>
<evidence type="ECO:0000259" key="16">
    <source>
        <dbReference type="PROSITE" id="PS51473"/>
    </source>
</evidence>
<evidence type="ECO:0000256" key="13">
    <source>
        <dbReference type="ARBA" id="ARBA00023180"/>
    </source>
</evidence>
<evidence type="ECO:0000256" key="7">
    <source>
        <dbReference type="ARBA" id="ARBA00022741"/>
    </source>
</evidence>
<organism evidence="17 18">
    <name type="scientific">Rubus argutus</name>
    <name type="common">Southern blackberry</name>
    <dbReference type="NCBI Taxonomy" id="59490"/>
    <lineage>
        <taxon>Eukaryota</taxon>
        <taxon>Viridiplantae</taxon>
        <taxon>Streptophyta</taxon>
        <taxon>Embryophyta</taxon>
        <taxon>Tracheophyta</taxon>
        <taxon>Spermatophyta</taxon>
        <taxon>Magnoliopsida</taxon>
        <taxon>eudicotyledons</taxon>
        <taxon>Gunneridae</taxon>
        <taxon>Pentapetalae</taxon>
        <taxon>rosids</taxon>
        <taxon>fabids</taxon>
        <taxon>Rosales</taxon>
        <taxon>Rosaceae</taxon>
        <taxon>Rosoideae</taxon>
        <taxon>Rosoideae incertae sedis</taxon>
        <taxon>Rubus</taxon>
    </lineage>
</organism>
<name>A0AAW1XJA8_RUBAR</name>
<dbReference type="AlphaFoldDB" id="A0AAW1XJA8"/>
<evidence type="ECO:0000256" key="4">
    <source>
        <dbReference type="ARBA" id="ARBA00022692"/>
    </source>
</evidence>
<evidence type="ECO:0000256" key="1">
    <source>
        <dbReference type="ARBA" id="ARBA00004167"/>
    </source>
</evidence>
<evidence type="ECO:0000256" key="14">
    <source>
        <dbReference type="SAM" id="Phobius"/>
    </source>
</evidence>
<dbReference type="GO" id="GO:0004674">
    <property type="term" value="F:protein serine/threonine kinase activity"/>
    <property type="evidence" value="ECO:0007669"/>
    <property type="project" value="UniProtKB-KW"/>
</dbReference>
<dbReference type="Gene3D" id="3.30.430.20">
    <property type="entry name" value="Gnk2 domain, C-X8-C-X2-C motif"/>
    <property type="match status" value="2"/>
</dbReference>
<keyword evidence="11 14" id="KW-0472">Membrane</keyword>
<dbReference type="Pfam" id="PF07714">
    <property type="entry name" value="PK_Tyr_Ser-Thr"/>
    <property type="match status" value="1"/>
</dbReference>
<reference evidence="17 18" key="1">
    <citation type="journal article" date="2023" name="G3 (Bethesda)">
        <title>A chromosome-length genome assembly and annotation of blackberry (Rubus argutus, cv. 'Hillquist').</title>
        <authorList>
            <person name="Bruna T."/>
            <person name="Aryal R."/>
            <person name="Dudchenko O."/>
            <person name="Sargent D.J."/>
            <person name="Mead D."/>
            <person name="Buti M."/>
            <person name="Cavallini A."/>
            <person name="Hytonen T."/>
            <person name="Andres J."/>
            <person name="Pham M."/>
            <person name="Weisz D."/>
            <person name="Mascagni F."/>
            <person name="Usai G."/>
            <person name="Natali L."/>
            <person name="Bassil N."/>
            <person name="Fernandez G.E."/>
            <person name="Lomsadze A."/>
            <person name="Armour M."/>
            <person name="Olukolu B."/>
            <person name="Poorten T."/>
            <person name="Britton C."/>
            <person name="Davik J."/>
            <person name="Ashrafi H."/>
            <person name="Aiden E.L."/>
            <person name="Borodovsky M."/>
            <person name="Worthington M."/>
        </authorList>
    </citation>
    <scope>NUCLEOTIDE SEQUENCE [LARGE SCALE GENOMIC DNA]</scope>
    <source>
        <strain evidence="17">PI 553951</strain>
    </source>
</reference>
<dbReference type="PROSITE" id="PS50011">
    <property type="entry name" value="PROTEIN_KINASE_DOM"/>
    <property type="match status" value="1"/>
</dbReference>
<keyword evidence="2" id="KW-0723">Serine/threonine-protein kinase</keyword>
<evidence type="ECO:0000256" key="5">
    <source>
        <dbReference type="ARBA" id="ARBA00022729"/>
    </source>
</evidence>
<dbReference type="GO" id="GO:0005524">
    <property type="term" value="F:ATP binding"/>
    <property type="evidence" value="ECO:0007669"/>
    <property type="project" value="UniProtKB-KW"/>
</dbReference>
<dbReference type="SMART" id="SM00220">
    <property type="entry name" value="S_TKc"/>
    <property type="match status" value="1"/>
</dbReference>
<keyword evidence="6" id="KW-0677">Repeat</keyword>
<keyword evidence="9" id="KW-0067">ATP-binding</keyword>
<evidence type="ECO:0000256" key="10">
    <source>
        <dbReference type="ARBA" id="ARBA00022989"/>
    </source>
</evidence>
<dbReference type="InterPro" id="IPR000719">
    <property type="entry name" value="Prot_kinase_dom"/>
</dbReference>
<protein>
    <recommendedName>
        <fullName evidence="19">Cysteine-rich receptor-like protein kinase 10</fullName>
    </recommendedName>
</protein>
<evidence type="ECO:0000256" key="12">
    <source>
        <dbReference type="ARBA" id="ARBA00023170"/>
    </source>
</evidence>
<keyword evidence="7" id="KW-0547">Nucleotide-binding</keyword>
<dbReference type="FunFam" id="3.30.200.20:FF:001238">
    <property type="entry name" value="Os08g0179000 protein"/>
    <property type="match status" value="1"/>
</dbReference>
<accession>A0AAW1XJA8</accession>
<keyword evidence="3" id="KW-0808">Transferase</keyword>
<keyword evidence="18" id="KW-1185">Reference proteome</keyword>
<evidence type="ECO:0000256" key="11">
    <source>
        <dbReference type="ARBA" id="ARBA00023136"/>
    </source>
</evidence>
<dbReference type="InterPro" id="IPR001245">
    <property type="entry name" value="Ser-Thr/Tyr_kinase_cat_dom"/>
</dbReference>
<dbReference type="PANTHER" id="PTHR27002:SF679">
    <property type="entry name" value="CYSTEINE-RICH RECEPTOR-LIKE PROTEIN KINASE 10 ISOFORM X1"/>
    <property type="match status" value="1"/>
</dbReference>
<evidence type="ECO:0000313" key="18">
    <source>
        <dbReference type="Proteomes" id="UP001457282"/>
    </source>
</evidence>
<dbReference type="InterPro" id="IPR008271">
    <property type="entry name" value="Ser/Thr_kinase_AS"/>
</dbReference>
<evidence type="ECO:0000256" key="6">
    <source>
        <dbReference type="ARBA" id="ARBA00022737"/>
    </source>
</evidence>
<evidence type="ECO:0000259" key="15">
    <source>
        <dbReference type="PROSITE" id="PS50011"/>
    </source>
</evidence>
<dbReference type="EMBL" id="JBEDUW010000003">
    <property type="protein sequence ID" value="KAK9936134.1"/>
    <property type="molecule type" value="Genomic_DNA"/>
</dbReference>
<dbReference type="FunFam" id="1.10.510.10:FF:000467">
    <property type="entry name" value="Liguleless narrow1"/>
    <property type="match status" value="1"/>
</dbReference>
<evidence type="ECO:0008006" key="19">
    <source>
        <dbReference type="Google" id="ProtNLM"/>
    </source>
</evidence>
<dbReference type="InterPro" id="IPR038408">
    <property type="entry name" value="GNK2_sf"/>
</dbReference>
<keyword evidence="5" id="KW-0732">Signal</keyword>
<evidence type="ECO:0000256" key="9">
    <source>
        <dbReference type="ARBA" id="ARBA00022840"/>
    </source>
</evidence>
<keyword evidence="13" id="KW-0325">Glycoprotein</keyword>
<dbReference type="PROSITE" id="PS51473">
    <property type="entry name" value="GNK2"/>
    <property type="match status" value="1"/>
</dbReference>
<keyword evidence="8" id="KW-0418">Kinase</keyword>
<comment type="subcellular location">
    <subcellularLocation>
        <location evidence="1">Membrane</location>
        <topology evidence="1">Single-pass membrane protein</topology>
    </subcellularLocation>
</comment>
<dbReference type="CDD" id="cd23509">
    <property type="entry name" value="Gnk2-like"/>
    <property type="match status" value="1"/>
</dbReference>
<proteinExistence type="predicted"/>
<dbReference type="FunFam" id="3.30.430.20:FF:000009">
    <property type="entry name" value="Cysteine-rich receptor-like protein kinase 28"/>
    <property type="match status" value="1"/>
</dbReference>
<keyword evidence="10 14" id="KW-1133">Transmembrane helix</keyword>
<evidence type="ECO:0000256" key="8">
    <source>
        <dbReference type="ARBA" id="ARBA00022777"/>
    </source>
</evidence>
<evidence type="ECO:0000313" key="17">
    <source>
        <dbReference type="EMBL" id="KAK9936134.1"/>
    </source>
</evidence>
<dbReference type="Gene3D" id="3.30.200.20">
    <property type="entry name" value="Phosphorylase Kinase, domain 1"/>
    <property type="match status" value="1"/>
</dbReference>
<evidence type="ECO:0000256" key="2">
    <source>
        <dbReference type="ARBA" id="ARBA00022527"/>
    </source>
</evidence>
<dbReference type="SUPFAM" id="SSF56112">
    <property type="entry name" value="Protein kinase-like (PK-like)"/>
    <property type="match status" value="1"/>
</dbReference>
<dbReference type="InterPro" id="IPR011009">
    <property type="entry name" value="Kinase-like_dom_sf"/>
</dbReference>
<gene>
    <name evidence="17" type="ORF">M0R45_012995</name>
</gene>
<dbReference type="Pfam" id="PF01657">
    <property type="entry name" value="Stress-antifung"/>
    <property type="match status" value="2"/>
</dbReference>
<dbReference type="Proteomes" id="UP001457282">
    <property type="component" value="Unassembled WGS sequence"/>
</dbReference>
<feature type="transmembrane region" description="Helical" evidence="14">
    <location>
        <begin position="219"/>
        <end position="244"/>
    </location>
</feature>
<comment type="caution">
    <text evidence="17">The sequence shown here is derived from an EMBL/GenBank/DDBJ whole genome shotgun (WGS) entry which is preliminary data.</text>
</comment>
<dbReference type="GO" id="GO:0005886">
    <property type="term" value="C:plasma membrane"/>
    <property type="evidence" value="ECO:0007669"/>
    <property type="project" value="TreeGrafter"/>
</dbReference>